<keyword evidence="2" id="KW-1185">Reference proteome</keyword>
<dbReference type="EMBL" id="JBHUPA010000002">
    <property type="protein sequence ID" value="MFD2961382.1"/>
    <property type="molecule type" value="Genomic_DNA"/>
</dbReference>
<dbReference type="RefSeq" id="WP_377609552.1">
    <property type="nucleotide sequence ID" value="NZ_JBHUPA010000002.1"/>
</dbReference>
<sequence>MTDIVFEVDGKKHELLLPECWNEVQNVHYPHLAHLFLKEAHQMNEYDKMVRAFCLLAQSVWPAIEKLSEEQIYDLVQLTFWVFERLDLSVNKIPEFSIKGTTYYGPADRLDNLRFGEFVMAETYFIQYFNTKDPNVLNKLIAVLYRPKGKGKEYVVGSATYRGDVRVKFNGQNVDDQAKTFELLNPVIRDAIYLFYVSARWLLFENFPHILPKGKNKSKGASSKPNEPNYGWIGVFDDICGEKGRTPEMLEDEFASTILMSLERTQIKWKKNKK</sequence>
<gene>
    <name evidence="1" type="ORF">ACFS6J_06280</name>
</gene>
<evidence type="ECO:0000313" key="2">
    <source>
        <dbReference type="Proteomes" id="UP001597560"/>
    </source>
</evidence>
<reference evidence="2" key="1">
    <citation type="journal article" date="2019" name="Int. J. Syst. Evol. Microbiol.">
        <title>The Global Catalogue of Microorganisms (GCM) 10K type strain sequencing project: providing services to taxonomists for standard genome sequencing and annotation.</title>
        <authorList>
            <consortium name="The Broad Institute Genomics Platform"/>
            <consortium name="The Broad Institute Genome Sequencing Center for Infectious Disease"/>
            <person name="Wu L."/>
            <person name="Ma J."/>
        </authorList>
    </citation>
    <scope>NUCLEOTIDE SEQUENCE [LARGE SCALE GENOMIC DNA]</scope>
    <source>
        <strain evidence="2">KCTC 23098</strain>
    </source>
</reference>
<comment type="caution">
    <text evidence="1">The sequence shown here is derived from an EMBL/GenBank/DDBJ whole genome shotgun (WGS) entry which is preliminary data.</text>
</comment>
<evidence type="ECO:0000313" key="1">
    <source>
        <dbReference type="EMBL" id="MFD2961382.1"/>
    </source>
</evidence>
<protein>
    <submittedName>
        <fullName evidence="1">Uncharacterized protein</fullName>
    </submittedName>
</protein>
<organism evidence="1 2">
    <name type="scientific">Olivibacter jilunii</name>
    <dbReference type="NCBI Taxonomy" id="985016"/>
    <lineage>
        <taxon>Bacteria</taxon>
        <taxon>Pseudomonadati</taxon>
        <taxon>Bacteroidota</taxon>
        <taxon>Sphingobacteriia</taxon>
        <taxon>Sphingobacteriales</taxon>
        <taxon>Sphingobacteriaceae</taxon>
        <taxon>Olivibacter</taxon>
    </lineage>
</organism>
<accession>A0ABW6AX14</accession>
<name>A0ABW6AX14_9SPHI</name>
<proteinExistence type="predicted"/>
<dbReference type="Proteomes" id="UP001597560">
    <property type="component" value="Unassembled WGS sequence"/>
</dbReference>